<sequence>MKELGSPQRIAAIIKADLNNNTSDPDSRGYFTEKGYQDTVYVDEKYEIVDVVEQPNQKNTKDNTNQKQSHEKEYSSETKTYTAADNTQNKSSKTNLPLIILIALFTSPIWIPLFLSLFGVGIGVTIAVVATIFSLFFGFGLAGLCMMGAGIALFIVGIIKLGVPLIGLLLCGAGLLVFGLGMLFVLLSAVIFKALPAIFRGFINLCRLPFKNRSVMA</sequence>
<comment type="caution">
    <text evidence="3">The sequence shown here is derived from an EMBL/GenBank/DDBJ whole genome shotgun (WGS) entry which is preliminary data.</text>
</comment>
<keyword evidence="2" id="KW-0812">Transmembrane</keyword>
<evidence type="ECO:0008006" key="5">
    <source>
        <dbReference type="Google" id="ProtNLM"/>
    </source>
</evidence>
<feature type="transmembrane region" description="Helical" evidence="2">
    <location>
        <begin position="182"/>
        <end position="203"/>
    </location>
</feature>
<feature type="transmembrane region" description="Helical" evidence="2">
    <location>
        <begin position="121"/>
        <end position="144"/>
    </location>
</feature>
<feature type="compositionally biased region" description="Low complexity" evidence="1">
    <location>
        <begin position="54"/>
        <end position="67"/>
    </location>
</feature>
<name>A0A8J7H1A8_9FIRM</name>
<evidence type="ECO:0000313" key="3">
    <source>
        <dbReference type="EMBL" id="MBH1940154.1"/>
    </source>
</evidence>
<keyword evidence="2" id="KW-0472">Membrane</keyword>
<feature type="transmembrane region" description="Helical" evidence="2">
    <location>
        <begin position="96"/>
        <end position="115"/>
    </location>
</feature>
<evidence type="ECO:0000256" key="1">
    <source>
        <dbReference type="SAM" id="MobiDB-lite"/>
    </source>
</evidence>
<dbReference type="EMBL" id="JAEAGR010000003">
    <property type="protein sequence ID" value="MBH1940154.1"/>
    <property type="molecule type" value="Genomic_DNA"/>
</dbReference>
<gene>
    <name evidence="3" type="ORF">I5677_04500</name>
</gene>
<protein>
    <recommendedName>
        <fullName evidence="5">DUF1700 domain-containing protein</fullName>
    </recommendedName>
</protein>
<feature type="transmembrane region" description="Helical" evidence="2">
    <location>
        <begin position="151"/>
        <end position="176"/>
    </location>
</feature>
<dbReference type="Proteomes" id="UP000623269">
    <property type="component" value="Unassembled WGS sequence"/>
</dbReference>
<dbReference type="RefSeq" id="WP_197660372.1">
    <property type="nucleotide sequence ID" value="NZ_JAEAGR010000003.1"/>
</dbReference>
<accession>A0A8J7H1A8</accession>
<dbReference type="AlphaFoldDB" id="A0A8J7H1A8"/>
<feature type="region of interest" description="Disordered" evidence="1">
    <location>
        <begin position="53"/>
        <end position="88"/>
    </location>
</feature>
<feature type="compositionally biased region" description="Polar residues" evidence="1">
    <location>
        <begin position="77"/>
        <end position="88"/>
    </location>
</feature>
<proteinExistence type="predicted"/>
<reference evidence="3" key="1">
    <citation type="submission" date="2020-12" db="EMBL/GenBank/DDBJ databases">
        <title>M. sibirica DSM 26468T genome.</title>
        <authorList>
            <person name="Thieme N."/>
            <person name="Rettenmaier R."/>
            <person name="Zverlov V."/>
            <person name="Liebl W."/>
        </authorList>
    </citation>
    <scope>NUCLEOTIDE SEQUENCE</scope>
    <source>
        <strain evidence="3">DSM 26468</strain>
    </source>
</reference>
<keyword evidence="2" id="KW-1133">Transmembrane helix</keyword>
<evidence type="ECO:0000313" key="4">
    <source>
        <dbReference type="Proteomes" id="UP000623269"/>
    </source>
</evidence>
<keyword evidence="4" id="KW-1185">Reference proteome</keyword>
<evidence type="ECO:0000256" key="2">
    <source>
        <dbReference type="SAM" id="Phobius"/>
    </source>
</evidence>
<organism evidence="3 4">
    <name type="scientific">Mobilitalea sibirica</name>
    <dbReference type="NCBI Taxonomy" id="1462919"/>
    <lineage>
        <taxon>Bacteria</taxon>
        <taxon>Bacillati</taxon>
        <taxon>Bacillota</taxon>
        <taxon>Clostridia</taxon>
        <taxon>Lachnospirales</taxon>
        <taxon>Lachnospiraceae</taxon>
        <taxon>Mobilitalea</taxon>
    </lineage>
</organism>